<reference evidence="3" key="1">
    <citation type="submission" date="2017-02" db="UniProtKB">
        <authorList>
            <consortium name="WormBaseParasite"/>
        </authorList>
    </citation>
    <scope>IDENTIFICATION</scope>
</reference>
<dbReference type="EMBL" id="UXUI01007298">
    <property type="protein sequence ID" value="VDD86836.1"/>
    <property type="molecule type" value="Genomic_DNA"/>
</dbReference>
<name>A0A0N4UXK6_ENTVE</name>
<dbReference type="Proteomes" id="UP000274131">
    <property type="component" value="Unassembled WGS sequence"/>
</dbReference>
<dbReference type="WBParaSite" id="EVEC_0000227101-mRNA-1">
    <property type="protein sequence ID" value="EVEC_0000227101-mRNA-1"/>
    <property type="gene ID" value="EVEC_0000227101"/>
</dbReference>
<accession>A0A0N4UXK6</accession>
<reference evidence="1 2" key="2">
    <citation type="submission" date="2018-10" db="EMBL/GenBank/DDBJ databases">
        <authorList>
            <consortium name="Pathogen Informatics"/>
        </authorList>
    </citation>
    <scope>NUCLEOTIDE SEQUENCE [LARGE SCALE GENOMIC DNA]</scope>
</reference>
<sequence>MDGDDVDLDALAATLNSIRICQKSLLAHTSVKCDGKAAPFTIYGGAECDQLVLIDIVHHPDLLGVLTTNDIIISVNDRCPYLFD</sequence>
<evidence type="ECO:0000313" key="2">
    <source>
        <dbReference type="Proteomes" id="UP000274131"/>
    </source>
</evidence>
<dbReference type="AlphaFoldDB" id="A0A0N4UXK6"/>
<dbReference type="OrthoDB" id="66881at2759"/>
<proteinExistence type="predicted"/>
<gene>
    <name evidence="1" type="ORF">EVEC_LOCUS1979</name>
</gene>
<keyword evidence="2" id="KW-1185">Reference proteome</keyword>
<evidence type="ECO:0000313" key="1">
    <source>
        <dbReference type="EMBL" id="VDD86836.1"/>
    </source>
</evidence>
<organism evidence="3">
    <name type="scientific">Enterobius vermicularis</name>
    <name type="common">Human pinworm</name>
    <dbReference type="NCBI Taxonomy" id="51028"/>
    <lineage>
        <taxon>Eukaryota</taxon>
        <taxon>Metazoa</taxon>
        <taxon>Ecdysozoa</taxon>
        <taxon>Nematoda</taxon>
        <taxon>Chromadorea</taxon>
        <taxon>Rhabditida</taxon>
        <taxon>Spirurina</taxon>
        <taxon>Oxyuridomorpha</taxon>
        <taxon>Oxyuroidea</taxon>
        <taxon>Oxyuridae</taxon>
        <taxon>Enterobius</taxon>
    </lineage>
</organism>
<evidence type="ECO:0000313" key="3">
    <source>
        <dbReference type="WBParaSite" id="EVEC_0000227101-mRNA-1"/>
    </source>
</evidence>
<protein>
    <submittedName>
        <fullName evidence="3">PDZ_6 domain-containing protein</fullName>
    </submittedName>
</protein>